<reference evidence="2 3" key="1">
    <citation type="submission" date="2018-10" db="EMBL/GenBank/DDBJ databases">
        <title>Genome sequencing of Mucilaginibacter sp. HYN0043.</title>
        <authorList>
            <person name="Kim M."/>
            <person name="Yi H."/>
        </authorList>
    </citation>
    <scope>NUCLEOTIDE SEQUENCE [LARGE SCALE GENOMIC DNA]</scope>
    <source>
        <strain evidence="2 3">HYN0043</strain>
    </source>
</reference>
<sequence>MAHERPDGMPKNYSPGLRYAGPPSLRQAAKRVGKIKTKKSRLYAQRRRGDERSEVGVSQYAGDDFA</sequence>
<name>A0A494VSW2_9SPHI</name>
<evidence type="ECO:0000313" key="3">
    <source>
        <dbReference type="Proteomes" id="UP000270046"/>
    </source>
</evidence>
<keyword evidence="3" id="KW-1185">Reference proteome</keyword>
<dbReference type="KEGG" id="muh:HYN43_003570"/>
<dbReference type="OrthoDB" id="5621714at2"/>
<protein>
    <submittedName>
        <fullName evidence="2">Uncharacterized protein</fullName>
    </submittedName>
</protein>
<feature type="compositionally biased region" description="Basic residues" evidence="1">
    <location>
        <begin position="28"/>
        <end position="46"/>
    </location>
</feature>
<accession>A0A494VSW2</accession>
<proteinExistence type="predicted"/>
<organism evidence="2 3">
    <name type="scientific">Mucilaginibacter celer</name>
    <dbReference type="NCBI Taxonomy" id="2305508"/>
    <lineage>
        <taxon>Bacteria</taxon>
        <taxon>Pseudomonadati</taxon>
        <taxon>Bacteroidota</taxon>
        <taxon>Sphingobacteriia</taxon>
        <taxon>Sphingobacteriales</taxon>
        <taxon>Sphingobacteriaceae</taxon>
        <taxon>Mucilaginibacter</taxon>
    </lineage>
</organism>
<feature type="region of interest" description="Disordered" evidence="1">
    <location>
        <begin position="1"/>
        <end position="66"/>
    </location>
</feature>
<dbReference type="EMBL" id="CP032869">
    <property type="protein sequence ID" value="AYL94435.1"/>
    <property type="molecule type" value="Genomic_DNA"/>
</dbReference>
<evidence type="ECO:0000256" key="1">
    <source>
        <dbReference type="SAM" id="MobiDB-lite"/>
    </source>
</evidence>
<evidence type="ECO:0000313" key="2">
    <source>
        <dbReference type="EMBL" id="AYL94435.1"/>
    </source>
</evidence>
<dbReference type="Proteomes" id="UP000270046">
    <property type="component" value="Chromosome"/>
</dbReference>
<gene>
    <name evidence="2" type="ORF">HYN43_003570</name>
</gene>
<dbReference type="AlphaFoldDB" id="A0A494VSW2"/>